<feature type="non-terminal residue" evidence="1">
    <location>
        <position position="1"/>
    </location>
</feature>
<comment type="caution">
    <text evidence="1">The sequence shown here is derived from an EMBL/GenBank/DDBJ whole genome shotgun (WGS) entry which is preliminary data.</text>
</comment>
<name>A0A327P1N3_9BACT</name>
<evidence type="ECO:0000313" key="1">
    <source>
        <dbReference type="EMBL" id="RAI85613.1"/>
    </source>
</evidence>
<keyword evidence="2" id="KW-1185">Reference proteome</keyword>
<reference evidence="1 2" key="1">
    <citation type="submission" date="2018-06" db="EMBL/GenBank/DDBJ databases">
        <title>Genomic Encyclopedia of Archaeal and Bacterial Type Strains, Phase II (KMG-II): from individual species to whole genera.</title>
        <authorList>
            <person name="Goeker M."/>
        </authorList>
    </citation>
    <scope>NUCLEOTIDE SEQUENCE [LARGE SCALE GENOMIC DNA]</scope>
    <source>
        <strain evidence="1 2">DSM 23446</strain>
    </source>
</reference>
<gene>
    <name evidence="1" type="ORF">LV83_03693</name>
</gene>
<sequence length="42" mass="4762">NPAFKDVYVHPALAHDRLAETGTRCQQDGNVSFWDLDLGKFE</sequence>
<dbReference type="Proteomes" id="UP000249610">
    <property type="component" value="Unassembled WGS sequence"/>
</dbReference>
<dbReference type="EMBL" id="QLLK01000013">
    <property type="protein sequence ID" value="RAI85613.1"/>
    <property type="molecule type" value="Genomic_DNA"/>
</dbReference>
<evidence type="ECO:0000313" key="2">
    <source>
        <dbReference type="Proteomes" id="UP000249610"/>
    </source>
</evidence>
<organism evidence="1 2">
    <name type="scientific">Algoriphagus yeomjeoni</name>
    <dbReference type="NCBI Taxonomy" id="291403"/>
    <lineage>
        <taxon>Bacteria</taxon>
        <taxon>Pseudomonadati</taxon>
        <taxon>Bacteroidota</taxon>
        <taxon>Cytophagia</taxon>
        <taxon>Cytophagales</taxon>
        <taxon>Cyclobacteriaceae</taxon>
        <taxon>Algoriphagus</taxon>
    </lineage>
</organism>
<accession>A0A327P1N3</accession>
<protein>
    <submittedName>
        <fullName evidence="1">Uncharacterized protein</fullName>
    </submittedName>
</protein>
<dbReference type="AlphaFoldDB" id="A0A327P1N3"/>
<proteinExistence type="predicted"/>